<dbReference type="SUPFAM" id="SSF142906">
    <property type="entry name" value="YjbR-like"/>
    <property type="match status" value="1"/>
</dbReference>
<dbReference type="InterPro" id="IPR058532">
    <property type="entry name" value="YjbR/MT2646/Rv2570-like"/>
</dbReference>
<dbReference type="Proteomes" id="UP001549055">
    <property type="component" value="Unassembled WGS sequence"/>
</dbReference>
<organism evidence="1 2">
    <name type="scientific">Streptococcus gallinaceus</name>
    <dbReference type="NCBI Taxonomy" id="165758"/>
    <lineage>
        <taxon>Bacteria</taxon>
        <taxon>Bacillati</taxon>
        <taxon>Bacillota</taxon>
        <taxon>Bacilli</taxon>
        <taxon>Lactobacillales</taxon>
        <taxon>Streptococcaceae</taxon>
        <taxon>Streptococcus</taxon>
    </lineage>
</organism>
<evidence type="ECO:0000313" key="1">
    <source>
        <dbReference type="EMBL" id="MET3645207.1"/>
    </source>
</evidence>
<accession>A0ABV2JNF4</accession>
<reference evidence="1 2" key="1">
    <citation type="submission" date="2024-06" db="EMBL/GenBank/DDBJ databases">
        <title>Genomic Encyclopedia of Type Strains, Phase IV (KMG-IV): sequencing the most valuable type-strain genomes for metagenomic binning, comparative biology and taxonomic classification.</title>
        <authorList>
            <person name="Goeker M."/>
        </authorList>
    </citation>
    <scope>NUCLEOTIDE SEQUENCE [LARGE SCALE GENOMIC DNA]</scope>
    <source>
        <strain evidence="1 2">DSM 15349</strain>
    </source>
</reference>
<gene>
    <name evidence="1" type="ORF">ABID27_001856</name>
</gene>
<proteinExistence type="predicted"/>
<dbReference type="InterPro" id="IPR038056">
    <property type="entry name" value="YjbR-like_sf"/>
</dbReference>
<protein>
    <submittedName>
        <fullName evidence="1">DNA-binding protein (MmcQ/YjbR family)</fullName>
    </submittedName>
</protein>
<keyword evidence="2" id="KW-1185">Reference proteome</keyword>
<keyword evidence="1" id="KW-0238">DNA-binding</keyword>
<sequence length="81" mass="9476">MKAQDKIAFCKEVGQSLPGAKVYFRDGWDCFYFDLEGKYFAMMGVDEDAYITLKNDPDKNEELRQVYSDVIRPGYYTSKKH</sequence>
<dbReference type="Gene3D" id="3.90.1150.30">
    <property type="match status" value="1"/>
</dbReference>
<dbReference type="GO" id="GO:0003677">
    <property type="term" value="F:DNA binding"/>
    <property type="evidence" value="ECO:0007669"/>
    <property type="project" value="UniProtKB-KW"/>
</dbReference>
<dbReference type="RefSeq" id="WP_354281711.1">
    <property type="nucleotide sequence ID" value="NZ_JBEPMK010000007.1"/>
</dbReference>
<name>A0ABV2JNF4_9STRE</name>
<comment type="caution">
    <text evidence="1">The sequence shown here is derived from an EMBL/GenBank/DDBJ whole genome shotgun (WGS) entry which is preliminary data.</text>
</comment>
<dbReference type="Pfam" id="PF04237">
    <property type="entry name" value="YjbR"/>
    <property type="match status" value="1"/>
</dbReference>
<evidence type="ECO:0000313" key="2">
    <source>
        <dbReference type="Proteomes" id="UP001549055"/>
    </source>
</evidence>
<dbReference type="EMBL" id="JBEPMK010000007">
    <property type="protein sequence ID" value="MET3645207.1"/>
    <property type="molecule type" value="Genomic_DNA"/>
</dbReference>